<dbReference type="Proteomes" id="UP000230790">
    <property type="component" value="Unassembled WGS sequence"/>
</dbReference>
<evidence type="ECO:0000313" key="2">
    <source>
        <dbReference type="Proteomes" id="UP000230790"/>
    </source>
</evidence>
<dbReference type="InterPro" id="IPR006944">
    <property type="entry name" value="Phage/GTA_portal"/>
</dbReference>
<name>A0A2M8Q902_9CHLR</name>
<reference evidence="1 2" key="1">
    <citation type="submission" date="2017-11" db="EMBL/GenBank/DDBJ databases">
        <title>Evolution of Phototrophy in the Chloroflexi Phylum Driven by Horizontal Gene Transfer.</title>
        <authorList>
            <person name="Ward L.M."/>
            <person name="Hemp J."/>
            <person name="Shih P.M."/>
            <person name="Mcglynn S.E."/>
            <person name="Fischer W."/>
        </authorList>
    </citation>
    <scope>NUCLEOTIDE SEQUENCE [LARGE SCALE GENOMIC DNA]</scope>
    <source>
        <strain evidence="1">JP3_7</strain>
    </source>
</reference>
<dbReference type="AlphaFoldDB" id="A0A2M8Q902"/>
<organism evidence="1 2">
    <name type="scientific">Candidatus Thermofonsia Clade 3 bacterium</name>
    <dbReference type="NCBI Taxonomy" id="2364212"/>
    <lineage>
        <taxon>Bacteria</taxon>
        <taxon>Bacillati</taxon>
        <taxon>Chloroflexota</taxon>
        <taxon>Candidatus Thermofontia</taxon>
        <taxon>Candidatus Thermofonsia Clade 3</taxon>
    </lineage>
</organism>
<feature type="non-terminal residue" evidence="1">
    <location>
        <position position="1"/>
    </location>
</feature>
<dbReference type="EMBL" id="PGTN01000332">
    <property type="protein sequence ID" value="PJF46269.1"/>
    <property type="molecule type" value="Genomic_DNA"/>
</dbReference>
<gene>
    <name evidence="1" type="ORF">CUN48_14655</name>
</gene>
<evidence type="ECO:0000313" key="1">
    <source>
        <dbReference type="EMBL" id="PJF46269.1"/>
    </source>
</evidence>
<evidence type="ECO:0008006" key="3">
    <source>
        <dbReference type="Google" id="ProtNLM"/>
    </source>
</evidence>
<dbReference type="Pfam" id="PF04860">
    <property type="entry name" value="Phage_portal"/>
    <property type="match status" value="1"/>
</dbReference>
<protein>
    <recommendedName>
        <fullName evidence="3">Phage portal protein</fullName>
    </recommendedName>
</protein>
<accession>A0A2M8Q902</accession>
<sequence length="125" mass="14400">YQVAEVCRYFGVPPELIYAETETPAAALREIWRHWVQTTVLSYVQRIESGLQLCMWPAQRTRFRVRFAMQSLLRADDRERMEAWRIAINAGVMTPNEVRLREGLPPLPGGDRLMIQGATVPLDAE</sequence>
<proteinExistence type="predicted"/>
<comment type="caution">
    <text evidence="1">The sequence shown here is derived from an EMBL/GenBank/DDBJ whole genome shotgun (WGS) entry which is preliminary data.</text>
</comment>